<protein>
    <submittedName>
        <fullName evidence="2">Lipid A 3-O-deacylase</fullName>
    </submittedName>
</protein>
<dbReference type="Proteomes" id="UP000053690">
    <property type="component" value="Unassembled WGS sequence"/>
</dbReference>
<name>A0A0X3U3G0_9RHOB</name>
<comment type="caution">
    <text evidence="2">The sequence shown here is derived from an EMBL/GenBank/DDBJ whole genome shotgun (WGS) entry which is preliminary data.</text>
</comment>
<dbReference type="OrthoDB" id="6199047at2"/>
<dbReference type="Pfam" id="PF09411">
    <property type="entry name" value="PagL"/>
    <property type="match status" value="1"/>
</dbReference>
<reference evidence="3" key="1">
    <citation type="submission" date="2015-12" db="EMBL/GenBank/DDBJ databases">
        <authorList>
            <person name="Zhang G."/>
            <person name="Stingl U."/>
        </authorList>
    </citation>
    <scope>NUCLEOTIDE SEQUENCE [LARGE SCALE GENOMIC DNA]</scope>
    <source>
        <strain evidence="3">ZGT108</strain>
    </source>
</reference>
<evidence type="ECO:0000256" key="1">
    <source>
        <dbReference type="SAM" id="SignalP"/>
    </source>
</evidence>
<keyword evidence="1" id="KW-0732">Signal</keyword>
<dbReference type="Gene3D" id="2.40.160.20">
    <property type="match status" value="1"/>
</dbReference>
<evidence type="ECO:0000313" key="2">
    <source>
        <dbReference type="EMBL" id="KUJ81376.1"/>
    </source>
</evidence>
<keyword evidence="3" id="KW-1185">Reference proteome</keyword>
<sequence>MKTLLTTIAFIATAQIAQAQSLVFGAGFADFSSGGAKDRAAFSLEYQHRPFYEIHQIAFAWGISILVDTTGDFYIGAGLVGTYEIADRWFLEGSVMPGFYAFGDEANDLGGDFQIRSLVGVGYSLASGNKVSLALAHLSNASTNDENPGANAIFLRFHKAF</sequence>
<dbReference type="STRING" id="1685378.AVO44_05885"/>
<accession>A0A0X3U3G0</accession>
<feature type="chain" id="PRO_5007054651" evidence="1">
    <location>
        <begin position="20"/>
        <end position="161"/>
    </location>
</feature>
<proteinExistence type="predicted"/>
<dbReference type="RefSeq" id="WP_068333901.1">
    <property type="nucleotide sequence ID" value="NZ_LQBP01000002.1"/>
</dbReference>
<evidence type="ECO:0000313" key="3">
    <source>
        <dbReference type="Proteomes" id="UP000053690"/>
    </source>
</evidence>
<dbReference type="AlphaFoldDB" id="A0A0X3U3G0"/>
<feature type="signal peptide" evidence="1">
    <location>
        <begin position="1"/>
        <end position="19"/>
    </location>
</feature>
<dbReference type="EMBL" id="LQBP01000002">
    <property type="protein sequence ID" value="KUJ81376.1"/>
    <property type="molecule type" value="Genomic_DNA"/>
</dbReference>
<organism evidence="2 3">
    <name type="scientific">Ruegeria profundi</name>
    <dbReference type="NCBI Taxonomy" id="1685378"/>
    <lineage>
        <taxon>Bacteria</taxon>
        <taxon>Pseudomonadati</taxon>
        <taxon>Pseudomonadota</taxon>
        <taxon>Alphaproteobacteria</taxon>
        <taxon>Rhodobacterales</taxon>
        <taxon>Roseobacteraceae</taxon>
        <taxon>Ruegeria</taxon>
    </lineage>
</organism>
<dbReference type="InterPro" id="IPR018550">
    <property type="entry name" value="Lipid-A_deacylase-rel"/>
</dbReference>
<gene>
    <name evidence="2" type="ORF">AVO44_05885</name>
</gene>